<dbReference type="GO" id="GO:0016874">
    <property type="term" value="F:ligase activity"/>
    <property type="evidence" value="ECO:0007669"/>
    <property type="project" value="UniProtKB-KW"/>
</dbReference>
<proteinExistence type="predicted"/>
<dbReference type="GO" id="GO:0005737">
    <property type="term" value="C:cytoplasm"/>
    <property type="evidence" value="ECO:0007669"/>
    <property type="project" value="TreeGrafter"/>
</dbReference>
<dbReference type="RefSeq" id="WP_103938570.1">
    <property type="nucleotide sequence ID" value="NZ_FNVO01000006.1"/>
</dbReference>
<name>A0A1H6AXA5_9ACTN</name>
<evidence type="ECO:0000313" key="1">
    <source>
        <dbReference type="EMBL" id="SEG52436.1"/>
    </source>
</evidence>
<dbReference type="PANTHER" id="PTHR13017">
    <property type="entry name" value="5-FORMYLTETRAHYDROFOLATE CYCLO-LIGASE-RELATED"/>
    <property type="match status" value="1"/>
</dbReference>
<dbReference type="OrthoDB" id="3242798at2"/>
<reference evidence="2" key="1">
    <citation type="submission" date="2016-10" db="EMBL/GenBank/DDBJ databases">
        <authorList>
            <person name="Varghese N."/>
            <person name="Submissions S."/>
        </authorList>
    </citation>
    <scope>NUCLEOTIDE SEQUENCE [LARGE SCALE GENOMIC DNA]</scope>
    <source>
        <strain evidence="2">DSM 43163</strain>
    </source>
</reference>
<evidence type="ECO:0000313" key="2">
    <source>
        <dbReference type="Proteomes" id="UP000236723"/>
    </source>
</evidence>
<dbReference type="Proteomes" id="UP000236723">
    <property type="component" value="Unassembled WGS sequence"/>
</dbReference>
<dbReference type="Gene3D" id="3.40.50.10420">
    <property type="entry name" value="NagB/RpiA/CoA transferase-like"/>
    <property type="match status" value="1"/>
</dbReference>
<protein>
    <submittedName>
        <fullName evidence="1">5-formyltetrahydrofolate cyclo-ligase</fullName>
    </submittedName>
</protein>
<accession>A0A1H6AXA5</accession>
<gene>
    <name evidence="1" type="ORF">SAMN04489712_10631</name>
</gene>
<keyword evidence="2" id="KW-1185">Reference proteome</keyword>
<dbReference type="SUPFAM" id="SSF100950">
    <property type="entry name" value="NagB/RpiA/CoA transferase-like"/>
    <property type="match status" value="1"/>
</dbReference>
<sequence>MDIKQAKQEVRERIWDLLEREKAVREPGVHGHIPDFIGSERAADLLATLPAWKSAQVIMCNPDRAQLPVRIRALEEGKLVYMAVPNLADEHPFYELDPTKLSLPPSEAATSKVAATVAPKVNVDTIRPIDLFVCGSVAVNRDGARLGKGAGYSDIEFALVRESDLIGPGAVVVTTVHVLQVVDGPLPESAHDFRVDFIITPDVVAVCDTPFAHNM</sequence>
<dbReference type="AlphaFoldDB" id="A0A1H6AXA5"/>
<organism evidence="1 2">
    <name type="scientific">Thermomonospora echinospora</name>
    <dbReference type="NCBI Taxonomy" id="1992"/>
    <lineage>
        <taxon>Bacteria</taxon>
        <taxon>Bacillati</taxon>
        <taxon>Actinomycetota</taxon>
        <taxon>Actinomycetes</taxon>
        <taxon>Streptosporangiales</taxon>
        <taxon>Thermomonosporaceae</taxon>
        <taxon>Thermomonospora</taxon>
    </lineage>
</organism>
<dbReference type="InterPro" id="IPR024185">
    <property type="entry name" value="FTHF_cligase-like_sf"/>
</dbReference>
<dbReference type="InterPro" id="IPR002698">
    <property type="entry name" value="FTHF_cligase"/>
</dbReference>
<keyword evidence="1" id="KW-0436">Ligase</keyword>
<dbReference type="InterPro" id="IPR037171">
    <property type="entry name" value="NagB/RpiA_transferase-like"/>
</dbReference>
<dbReference type="Pfam" id="PF01812">
    <property type="entry name" value="5-FTHF_cyc-lig"/>
    <property type="match status" value="1"/>
</dbReference>
<dbReference type="EMBL" id="FNVO01000006">
    <property type="protein sequence ID" value="SEG52436.1"/>
    <property type="molecule type" value="Genomic_DNA"/>
</dbReference>
<dbReference type="PANTHER" id="PTHR13017:SF0">
    <property type="entry name" value="METHENYLTETRAHYDROFOLATE SYNTHASE DOMAIN-CONTAINING PROTEIN"/>
    <property type="match status" value="1"/>
</dbReference>